<dbReference type="Gene3D" id="3.40.1350.10">
    <property type="match status" value="1"/>
</dbReference>
<protein>
    <recommendedName>
        <fullName evidence="3">VRR-NUC domain-containing protein</fullName>
    </recommendedName>
</protein>
<dbReference type="Proteomes" id="UP000266204">
    <property type="component" value="Segment"/>
</dbReference>
<keyword evidence="2" id="KW-1185">Reference proteome</keyword>
<name>A0A384ZRU1_9CAUD</name>
<reference evidence="1 2" key="1">
    <citation type="journal article" date="2018" name="Arch. Virol.">
        <title>Complete genome sequence of C130_2, a novel myovirus infecting pathogenic Escherichia coli and Shigella strains.</title>
        <authorList>
            <person name="Svab D."/>
            <person name="Falgenhauer L."/>
            <person name="Rohde M."/>
            <person name="Chakraborty T."/>
            <person name="Toth I."/>
        </authorList>
    </citation>
    <scope>NUCLEOTIDE SEQUENCE [LARGE SCALE GENOMIC DNA]</scope>
</reference>
<evidence type="ECO:0000313" key="1">
    <source>
        <dbReference type="EMBL" id="AXC34351.1"/>
    </source>
</evidence>
<dbReference type="GO" id="GO:0003676">
    <property type="term" value="F:nucleic acid binding"/>
    <property type="evidence" value="ECO:0007669"/>
    <property type="project" value="InterPro"/>
</dbReference>
<accession>A0A384ZRU1</accession>
<evidence type="ECO:0008006" key="3">
    <source>
        <dbReference type="Google" id="ProtNLM"/>
    </source>
</evidence>
<proteinExistence type="predicted"/>
<gene>
    <name evidence="1" type="ORF">1302_0042</name>
</gene>
<sequence length="155" mass="18151">MNRKETAHWIEYWTEWDESQFLPSEDADAETCFHWVTEFFPDLLIFHPVNESGGGRNPQYEQKLNAMGRVKGIMDYILLEPFGPYPHAVIELKRRNKKKSRLKPEQKEQLERARRKGAFCAVCWGPDAFKACIHELMMLKSAHVHETMKGKDNAD</sequence>
<organism evidence="1 2">
    <name type="scientific">Escherichia phage C130_2</name>
    <dbReference type="NCBI Taxonomy" id="2234093"/>
    <lineage>
        <taxon>Viruses</taxon>
        <taxon>Duplodnaviria</taxon>
        <taxon>Heunggongvirae</taxon>
        <taxon>Uroviricota</taxon>
        <taxon>Caudoviricetes</taxon>
        <taxon>Hungariovirus</taxon>
        <taxon>Hungariovirus C1302</taxon>
    </lineage>
</organism>
<dbReference type="InterPro" id="IPR011856">
    <property type="entry name" value="tRNA_endonuc-like_dom_sf"/>
</dbReference>
<evidence type="ECO:0000313" key="2">
    <source>
        <dbReference type="Proteomes" id="UP000266204"/>
    </source>
</evidence>
<dbReference type="EMBL" id="MH363708">
    <property type="protein sequence ID" value="AXC34351.1"/>
    <property type="molecule type" value="Genomic_DNA"/>
</dbReference>